<evidence type="ECO:0000256" key="1">
    <source>
        <dbReference type="ARBA" id="ARBA00022801"/>
    </source>
</evidence>
<reference evidence="3" key="1">
    <citation type="journal article" date="2019" name="Int. J. Syst. Evol. Microbiol.">
        <title>The Global Catalogue of Microorganisms (GCM) 10K type strain sequencing project: providing services to taxonomists for standard genome sequencing and annotation.</title>
        <authorList>
            <consortium name="The Broad Institute Genomics Platform"/>
            <consortium name="The Broad Institute Genome Sequencing Center for Infectious Disease"/>
            <person name="Wu L."/>
            <person name="Ma J."/>
        </authorList>
    </citation>
    <scope>NUCLEOTIDE SEQUENCE [LARGE SCALE GENOMIC DNA]</scope>
    <source>
        <strain evidence="3">CGMCC 1.15439</strain>
    </source>
</reference>
<keyword evidence="1" id="KW-0378">Hydrolase</keyword>
<dbReference type="EMBL" id="BMJA01000004">
    <property type="protein sequence ID" value="GGA47076.1"/>
    <property type="molecule type" value="Genomic_DNA"/>
</dbReference>
<gene>
    <name evidence="2" type="ORF">GCM10010981_40320</name>
</gene>
<accession>A0ABQ1GN37</accession>
<dbReference type="Proteomes" id="UP000620046">
    <property type="component" value="Unassembled WGS sequence"/>
</dbReference>
<dbReference type="PANTHER" id="PTHR31956">
    <property type="entry name" value="NON-SPECIFIC PHOSPHOLIPASE C4-RELATED"/>
    <property type="match status" value="1"/>
</dbReference>
<name>A0ABQ1GN37_9GAMM</name>
<dbReference type="PANTHER" id="PTHR31956:SF2">
    <property type="entry name" value="NON-SPECIFIC PHOSPHOLIPASE C6"/>
    <property type="match status" value="1"/>
</dbReference>
<evidence type="ECO:0000313" key="2">
    <source>
        <dbReference type="EMBL" id="GGA47076.1"/>
    </source>
</evidence>
<comment type="caution">
    <text evidence="2">The sequence shown here is derived from an EMBL/GenBank/DDBJ whole genome shotgun (WGS) entry which is preliminary data.</text>
</comment>
<dbReference type="RefSeq" id="WP_188797122.1">
    <property type="nucleotide sequence ID" value="NZ_BMJA01000004.1"/>
</dbReference>
<dbReference type="SUPFAM" id="SSF53649">
    <property type="entry name" value="Alkaline phosphatase-like"/>
    <property type="match status" value="1"/>
</dbReference>
<dbReference type="InterPro" id="IPR017850">
    <property type="entry name" value="Alkaline_phosphatase_core_sf"/>
</dbReference>
<dbReference type="Pfam" id="PF04185">
    <property type="entry name" value="Phosphoesterase"/>
    <property type="match status" value="1"/>
</dbReference>
<proteinExistence type="predicted"/>
<dbReference type="Gene3D" id="3.40.720.10">
    <property type="entry name" value="Alkaline Phosphatase, subunit A"/>
    <property type="match status" value="2"/>
</dbReference>
<evidence type="ECO:0000313" key="3">
    <source>
        <dbReference type="Proteomes" id="UP000620046"/>
    </source>
</evidence>
<sequence>MGTDATAPSSLISTSIQHVFVLMLENRSFDHLFAHSGIPGIVAATSQNTNAYGGNVYAFGDGAPVQMPTDPGHEFTDVLEQLCGAGIQYQRGQAYPPVDNSGFVSNYATAKDEGTPPQPAAAGEVMRGAFISTASPALYKLATEFVLCDGWHSSLPGPTWPNRYFLHGASSAGLDHSPTSAEMSDWECVDGFPYPKGSIFDALGKGNYHLYQDQLGSMLGRVPQIASIKGISFFDIDDLSHFESDLAAGYTARYTFIEPSYGDIVHDTYEGGSSQHPMDGLSGGDQLVARVYNAIRQSPLWEKSLLVILYDEHGGFYDSVKPGNAVPPNDGADQSLNTNGFLFDVYGVRVPAIVVSPWVAQGRVDHTVYDHTSVLATIERLFNLPALTDRDRNAKDLLSLITTTCRADCPQGIGS</sequence>
<dbReference type="InterPro" id="IPR007312">
    <property type="entry name" value="Phosphoesterase"/>
</dbReference>
<keyword evidence="3" id="KW-1185">Reference proteome</keyword>
<organism evidence="2 3">
    <name type="scientific">Dyella nitratireducens</name>
    <dbReference type="NCBI Taxonomy" id="1849580"/>
    <lineage>
        <taxon>Bacteria</taxon>
        <taxon>Pseudomonadati</taxon>
        <taxon>Pseudomonadota</taxon>
        <taxon>Gammaproteobacteria</taxon>
        <taxon>Lysobacterales</taxon>
        <taxon>Rhodanobacteraceae</taxon>
        <taxon>Dyella</taxon>
    </lineage>
</organism>
<protein>
    <submittedName>
        <fullName evidence="2">Phosphoesterase</fullName>
    </submittedName>
</protein>